<organism evidence="11 12">
    <name type="scientific">Marinilabilia rubra</name>
    <dbReference type="NCBI Taxonomy" id="2162893"/>
    <lineage>
        <taxon>Bacteria</taxon>
        <taxon>Pseudomonadati</taxon>
        <taxon>Bacteroidota</taxon>
        <taxon>Bacteroidia</taxon>
        <taxon>Marinilabiliales</taxon>
        <taxon>Marinilabiliaceae</taxon>
        <taxon>Marinilabilia</taxon>
    </lineage>
</organism>
<proteinExistence type="inferred from homology"/>
<dbReference type="GO" id="GO:0050660">
    <property type="term" value="F:flavin adenine dinucleotide binding"/>
    <property type="evidence" value="ECO:0007669"/>
    <property type="project" value="InterPro"/>
</dbReference>
<dbReference type="OrthoDB" id="9764501at2"/>
<evidence type="ECO:0000256" key="5">
    <source>
        <dbReference type="ARBA" id="ARBA00022857"/>
    </source>
</evidence>
<evidence type="ECO:0000256" key="7">
    <source>
        <dbReference type="PIRNR" id="PIRNR006621"/>
    </source>
</evidence>
<dbReference type="SUPFAM" id="SSF51395">
    <property type="entry name" value="FMN-linked oxidoreductases"/>
    <property type="match status" value="1"/>
</dbReference>
<evidence type="ECO:0000256" key="6">
    <source>
        <dbReference type="ARBA" id="ARBA00023002"/>
    </source>
</evidence>
<gene>
    <name evidence="11" type="ORF">DDZ16_06450</name>
</gene>
<keyword evidence="4 7" id="KW-0819">tRNA processing</keyword>
<keyword evidence="3 7" id="KW-0288">FMN</keyword>
<dbReference type="PANTHER" id="PTHR45846:SF1">
    <property type="entry name" value="TRNA-DIHYDROURIDINE(47) SYNTHASE [NAD(P)(+)]-LIKE"/>
    <property type="match status" value="1"/>
</dbReference>
<dbReference type="PROSITE" id="PS01136">
    <property type="entry name" value="UPF0034"/>
    <property type="match status" value="1"/>
</dbReference>
<feature type="binding site" evidence="9">
    <location>
        <position position="135"/>
    </location>
    <ligand>
        <name>FMN</name>
        <dbReference type="ChEBI" id="CHEBI:58210"/>
    </ligand>
</feature>
<dbReference type="AlphaFoldDB" id="A0A2U2BA96"/>
<feature type="binding site" evidence="9">
    <location>
        <position position="164"/>
    </location>
    <ligand>
        <name>FMN</name>
        <dbReference type="ChEBI" id="CHEBI:58210"/>
    </ligand>
</feature>
<dbReference type="InterPro" id="IPR013785">
    <property type="entry name" value="Aldolase_TIM"/>
</dbReference>
<evidence type="ECO:0000256" key="2">
    <source>
        <dbReference type="ARBA" id="ARBA00022630"/>
    </source>
</evidence>
<evidence type="ECO:0000256" key="3">
    <source>
        <dbReference type="ARBA" id="ARBA00022643"/>
    </source>
</evidence>
<protein>
    <recommendedName>
        <fullName evidence="7">tRNA-dihydrouridine synthase</fullName>
        <ecNumber evidence="7">1.3.1.-</ecNumber>
    </recommendedName>
</protein>
<dbReference type="Proteomes" id="UP000244956">
    <property type="component" value="Unassembled WGS sequence"/>
</dbReference>
<keyword evidence="2 7" id="KW-0285">Flavoprotein</keyword>
<comment type="similarity">
    <text evidence="7">Belongs to the dus family.</text>
</comment>
<dbReference type="PIRSF" id="PIRSF006621">
    <property type="entry name" value="Dus"/>
    <property type="match status" value="1"/>
</dbReference>
<sequence length="319" mass="36808">MSFTLLSSPLQGFTDFRFRNAADEFFGGINAWYAPYIRLQGRQEIKNSYQRDLLPENNHVPHLIPQVMTNSAEEFLFVAGYVQGLGYTELNLNLGCPYPMVTKRGLGSGLLKNKERINDLLTRVSSESDISISLKMRLGYEDSHEILDLLPILEKHIIKNIVLHPRLGKQLYKGKADLEMFKKCIENTSHNICYNGDIDSAAKFRELKDRFPTIQSWALGRGLIANPFLAQMIQSDNDQLPNDWIDQFSRFHDTLFRGYDEALSGPKHILIKMQSFWEYFSLLFSNPHKTYKRIKKAKNVKVYHEAVRINLEGEGDEIQ</sequence>
<accession>A0A2U2BA96</accession>
<feature type="domain" description="DUS-like FMN-binding" evidence="10">
    <location>
        <begin position="8"/>
        <end position="293"/>
    </location>
</feature>
<evidence type="ECO:0000256" key="1">
    <source>
        <dbReference type="ARBA" id="ARBA00001917"/>
    </source>
</evidence>
<comment type="cofactor">
    <cofactor evidence="1 7 9">
        <name>FMN</name>
        <dbReference type="ChEBI" id="CHEBI:58210"/>
    </cofactor>
</comment>
<dbReference type="EC" id="1.3.1.-" evidence="7"/>
<comment type="caution">
    <text evidence="11">The sequence shown here is derived from an EMBL/GenBank/DDBJ whole genome shotgun (WGS) entry which is preliminary data.</text>
</comment>
<dbReference type="InterPro" id="IPR035587">
    <property type="entry name" value="DUS-like_FMN-bd"/>
</dbReference>
<evidence type="ECO:0000256" key="9">
    <source>
        <dbReference type="PIRSR" id="PIRSR006621-2"/>
    </source>
</evidence>
<dbReference type="GO" id="GO:0017150">
    <property type="term" value="F:tRNA dihydrouridine synthase activity"/>
    <property type="evidence" value="ECO:0007669"/>
    <property type="project" value="InterPro"/>
</dbReference>
<keyword evidence="9" id="KW-0547">Nucleotide-binding</keyword>
<dbReference type="Pfam" id="PF01207">
    <property type="entry name" value="Dus"/>
    <property type="match status" value="1"/>
</dbReference>
<keyword evidence="6 7" id="KW-0560">Oxidoreductase</keyword>
<feature type="binding site" evidence="9">
    <location>
        <position position="66"/>
    </location>
    <ligand>
        <name>FMN</name>
        <dbReference type="ChEBI" id="CHEBI:58210"/>
    </ligand>
</feature>
<evidence type="ECO:0000313" key="11">
    <source>
        <dbReference type="EMBL" id="PWD99999.1"/>
    </source>
</evidence>
<reference evidence="11 12" key="1">
    <citation type="submission" date="2018-05" db="EMBL/GenBank/DDBJ databases">
        <title>Marinilabilia rubrum sp. nov., isolated from saltern sediment.</title>
        <authorList>
            <person name="Zhang R."/>
        </authorList>
    </citation>
    <scope>NUCLEOTIDE SEQUENCE [LARGE SCALE GENOMIC DNA]</scope>
    <source>
        <strain evidence="11 12">WTE16</strain>
    </source>
</reference>
<evidence type="ECO:0000256" key="8">
    <source>
        <dbReference type="PIRSR" id="PIRSR006621-1"/>
    </source>
</evidence>
<evidence type="ECO:0000259" key="10">
    <source>
        <dbReference type="Pfam" id="PF01207"/>
    </source>
</evidence>
<dbReference type="GO" id="GO:0003723">
    <property type="term" value="F:RNA binding"/>
    <property type="evidence" value="ECO:0007669"/>
    <property type="project" value="TreeGrafter"/>
</dbReference>
<evidence type="ECO:0000313" key="12">
    <source>
        <dbReference type="Proteomes" id="UP000244956"/>
    </source>
</evidence>
<keyword evidence="5" id="KW-0521">NADP</keyword>
<dbReference type="Gene3D" id="3.20.20.70">
    <property type="entry name" value="Aldolase class I"/>
    <property type="match status" value="1"/>
</dbReference>
<dbReference type="InterPro" id="IPR018517">
    <property type="entry name" value="tRNA_hU_synthase_CS"/>
</dbReference>
<dbReference type="CDD" id="cd02801">
    <property type="entry name" value="DUS_like_FMN"/>
    <property type="match status" value="1"/>
</dbReference>
<dbReference type="InterPro" id="IPR001269">
    <property type="entry name" value="DUS_fam"/>
</dbReference>
<dbReference type="EMBL" id="QEWP01000004">
    <property type="protein sequence ID" value="PWD99999.1"/>
    <property type="molecule type" value="Genomic_DNA"/>
</dbReference>
<keyword evidence="12" id="KW-1185">Reference proteome</keyword>
<name>A0A2U2BA96_9BACT</name>
<comment type="function">
    <text evidence="7">Catalyzes the synthesis of 5,6-dihydrouridine (D), a modified base found in the D-loop of most tRNAs, via the reduction of the C5-C6 double bond in target uridines.</text>
</comment>
<evidence type="ECO:0000256" key="4">
    <source>
        <dbReference type="ARBA" id="ARBA00022694"/>
    </source>
</evidence>
<dbReference type="PANTHER" id="PTHR45846">
    <property type="entry name" value="TRNA-DIHYDROURIDINE(47) SYNTHASE [NAD(P)(+)]-LIKE"/>
    <property type="match status" value="1"/>
</dbReference>
<dbReference type="RefSeq" id="WP_109263623.1">
    <property type="nucleotide sequence ID" value="NZ_QEWP01000004.1"/>
</dbReference>
<feature type="active site" description="Proton donor" evidence="8">
    <location>
        <position position="96"/>
    </location>
</feature>
<feature type="binding site" evidence="9">
    <location>
        <begin position="220"/>
        <end position="221"/>
    </location>
    <ligand>
        <name>FMN</name>
        <dbReference type="ChEBI" id="CHEBI:58210"/>
    </ligand>
</feature>